<keyword evidence="7 11" id="KW-1133">Transmembrane helix</keyword>
<evidence type="ECO:0000256" key="8">
    <source>
        <dbReference type="ARBA" id="ARBA00023136"/>
    </source>
</evidence>
<feature type="transmembrane region" description="Helical" evidence="11">
    <location>
        <begin position="733"/>
        <end position="753"/>
    </location>
</feature>
<feature type="region of interest" description="Disordered" evidence="10">
    <location>
        <begin position="1065"/>
        <end position="1119"/>
    </location>
</feature>
<feature type="transmembrane region" description="Helical" evidence="11">
    <location>
        <begin position="1939"/>
        <end position="1956"/>
    </location>
</feature>
<feature type="transmembrane region" description="Helical" evidence="11">
    <location>
        <begin position="143"/>
        <end position="161"/>
    </location>
</feature>
<dbReference type="SMART" id="SM01205">
    <property type="entry name" value="FKS1_dom1"/>
    <property type="match status" value="1"/>
</dbReference>
<keyword evidence="8 11" id="KW-0472">Membrane</keyword>
<evidence type="ECO:0000313" key="13">
    <source>
        <dbReference type="EMBL" id="KAL3805932.1"/>
    </source>
</evidence>
<evidence type="ECO:0000256" key="10">
    <source>
        <dbReference type="SAM" id="MobiDB-lite"/>
    </source>
</evidence>
<dbReference type="Proteomes" id="UP001516023">
    <property type="component" value="Unassembled WGS sequence"/>
</dbReference>
<accession>A0ABD3R079</accession>
<dbReference type="InterPro" id="IPR003440">
    <property type="entry name" value="Glyco_trans_48_dom"/>
</dbReference>
<feature type="transmembrane region" description="Helical" evidence="11">
    <location>
        <begin position="591"/>
        <end position="613"/>
    </location>
</feature>
<gene>
    <name evidence="13" type="ORF">HJC23_007893</name>
</gene>
<sequence length="2181" mass="244065">MMPPLLRLYGDWATKTITDRYISSLLSAASPAIRLALSLATAWTLAGGMDKPRLKTALLFGATCGFLTACELGPLLASSSGGGDVAPFDSFALNLLTFTSVLVGMASGSLLPRVVMGVSLGVVSGLLVVGVVDMAGTFGVGQLGFPMLASVLAVVAGGISCRYPNNALILPLATVLIVGALASCIAVPNLFSFLKTVVLGSYNNNPQYTVDAHWLLLTWLIGSVLTAAALVYRDPSLLGFFRGGYTPVSTSSLGDDKTLKPNIDITPQPVYVSPNPPTSGPESFNMFDPADLPPRLSEYANMVYSACEDLGNFFGFQDSSVRNQAEHLLILLSNNRRYMNSHILPPALQPPSPIHALHAKVFSNYMKWCRYQGVPPHFSRAASATVAAMAAPPSVASRVVDLVLFFCVWGEACNIRHMPECLWFLYHKMMEEYTLSDQNSAANGGGYPQIGSGRSLYAGHYLDYVVTPIYKIVSVNMKSNADHVNKRNYDDFNEFFWSRECLRYRYSCEDPNKFDTEDPSRVTAPLPGEVQPPITVGLLNAPKTFLEKRSWLRGIMALSRIVEWHIVTFYLLSVLAFSHDLVWGWVYTLEVASGVFWLFNSLAICWGLLEVWASYPGIHLSATSIFGSIFVLVARFLILVYQTLYLMWTFGPSKGSYLGIEADSTFWWWQYVWLSLLCMIPYFLEALSNLCPSVTTALMTSRNDYVQTFLNILFPISRLYTGKEVHESFKHTAVYVFFWGTLIAWKLYFSYIFEVYSMVLPTIELTDDYVNFPDQSFTKMSLLLLLRWLPQFIVYCIDMSIWYSVWQAFAGTSVGFSEHLGDIRSMKDIRNSFGRAPEHFCSKMLSPDAGSRRGSSASFLTLTQSASSLDEKRQSLMNPNSKEGQSLLGSDPHKLQGYVNRLLDVRIQKWVMFSTVWNEVIDHFRAEDLISNRERDYLKFSRFDGFSQAIYLPVFQTAGVVEEALSLLERPVDDYDATDNDLFKPILNHVTMRTAVSEVWELGNYVLLKLLGPVHNDDVTYIMNYVLKWVESGTVIDHMKITKVRGVVKSLVELVDVIGKGIGRRKPAAKRRSTGQKKKVQEQPGPPAKGIRRSISASSLSMATTDNAPSARNGRSTISGLGIKPSADENLVIIDALRDLTRDKFRAFLNSLKGILISSNPESKDIMDRLTFALSMENGFFWDDAYASDSLDDMARSEVCKSVLTKLQGVVACHPDEVEPKSKEVRRRLTFFVNSLFMDMPNAPSIHDMFSWNVLTPYYKETVTLSKGELETRSDALGVSTMLYLQTLFKADWANFLERVGLKDEEKVWTKKFADETRQWASIRAQSLNRTVSGMMYFEKALRLLANLERLDDDTTNDLMGEKFGYIVSCQVYGQMKRDQDSKADDIDNLMHRFPHLRIAYIDSVRLNRTGEMAFYSCLVKSNGEGKIQEIYRVRLPGNPILGEGKPENQNHAMIFTRGEFVQTIDMNQEGYFEEALKMRNALQEFAKRDGPMPITILGLREHIFTGSVSSLANYMALQETSFVTLGQRVLTKPLCIRLHYGHPDVFDKLFFITRGGVSKSSKGINLSEDIFAGYNNAIRGGQVAFKEYLQVGKGRDVGMSQIYQFEAKLSQGAGEQSLSRDVYRLCHRLDFSRLLSYYFGGIGHYFSNVLTVITVYVVVYLMAILALYDLEKIGDRLITPMGTIQMLLGGLGLLQTVPLFSTLGVERGWWDSFREIVQVFATGGPLHFMFHIQTKANYMTQTILVGGAKYRPTGRGFVTQHTPMDEQYRFFASSHLYLGVEMGAGLIIMGIFSEAGQYFGRTWSLWLASLSFLASPFWFNPLTFDWNVVVSDYTKFISWMRGTSGGSARSWSMWYNEEFSYYSKIPSTSKFWFVIKAMLYLTIADGIARSDLLKADTTLNKPFVGVSLVVGTIIVLFLLLWLLSAVAHFMPYPVRRTIGILISIGLMVSCTSVFLEDTNFIRYSFAAYYGIGAMSQLGLLFGMKFVKNFYFVHDLVCGHIIFIPLFVLAILQIPHHIQTWLLYHNALSTDVVVSNILRYARKSQESGATAAPNEDLIEQIAELRKIVQKQEQMIESLGSGTTSSATNMKQNPSTDAIASLIKAPSPEPMSIQQNPVGGYARSGMGGRTVSASTLDVWGEMALGDSVAQGTYDPAPVTQMPTTMARSSDFSFTQPDVMPPR</sequence>
<feature type="domain" description="1,3-beta-glucan synthase component FKS1-like" evidence="12">
    <location>
        <begin position="396"/>
        <end position="509"/>
    </location>
</feature>
<protein>
    <recommendedName>
        <fullName evidence="3">1,3-beta-glucan synthase</fullName>
        <ecNumber evidence="3">2.4.1.34</ecNumber>
    </recommendedName>
</protein>
<feature type="transmembrane region" description="Helical" evidence="11">
    <location>
        <begin position="1804"/>
        <end position="1820"/>
    </location>
</feature>
<evidence type="ECO:0000256" key="4">
    <source>
        <dbReference type="ARBA" id="ARBA00022676"/>
    </source>
</evidence>
<dbReference type="PANTHER" id="PTHR12741">
    <property type="entry name" value="LYST-INTERACTING PROTEIN LIP5 DOPAMINE RESPONSIVE PROTEIN DRG-1"/>
    <property type="match status" value="1"/>
</dbReference>
<evidence type="ECO:0000313" key="14">
    <source>
        <dbReference type="Proteomes" id="UP001516023"/>
    </source>
</evidence>
<dbReference type="GO" id="GO:0003843">
    <property type="term" value="F:1,3-beta-D-glucan synthase activity"/>
    <property type="evidence" value="ECO:0007669"/>
    <property type="project" value="UniProtKB-EC"/>
</dbReference>
<evidence type="ECO:0000256" key="9">
    <source>
        <dbReference type="ARBA" id="ARBA00047777"/>
    </source>
</evidence>
<evidence type="ECO:0000256" key="11">
    <source>
        <dbReference type="SAM" id="Phobius"/>
    </source>
</evidence>
<feature type="transmembrane region" description="Helical" evidence="11">
    <location>
        <begin position="214"/>
        <end position="232"/>
    </location>
</feature>
<evidence type="ECO:0000256" key="5">
    <source>
        <dbReference type="ARBA" id="ARBA00022679"/>
    </source>
</evidence>
<dbReference type="PANTHER" id="PTHR12741:SF48">
    <property type="entry name" value="1,3-BETA-GLUCAN SYNTHASE COMPONENT FKS1-RELATED"/>
    <property type="match status" value="1"/>
</dbReference>
<feature type="compositionally biased region" description="Polar residues" evidence="10">
    <location>
        <begin position="1095"/>
        <end position="1119"/>
    </location>
</feature>
<evidence type="ECO:0000256" key="7">
    <source>
        <dbReference type="ARBA" id="ARBA00022989"/>
    </source>
</evidence>
<feature type="transmembrane region" description="Helical" evidence="11">
    <location>
        <begin position="118"/>
        <end position="137"/>
    </location>
</feature>
<dbReference type="InterPro" id="IPR026899">
    <property type="entry name" value="FKS1-like_dom1"/>
</dbReference>
<feature type="transmembrane region" description="Helical" evidence="11">
    <location>
        <begin position="1904"/>
        <end position="1927"/>
    </location>
</feature>
<dbReference type="GO" id="GO:0016020">
    <property type="term" value="C:membrane"/>
    <property type="evidence" value="ECO:0007669"/>
    <property type="project" value="UniProtKB-SubCell"/>
</dbReference>
<dbReference type="EC" id="2.4.1.34" evidence="3"/>
<evidence type="ECO:0000256" key="6">
    <source>
        <dbReference type="ARBA" id="ARBA00022692"/>
    </source>
</evidence>
<feature type="transmembrane region" description="Helical" evidence="11">
    <location>
        <begin position="1990"/>
        <end position="2012"/>
    </location>
</feature>
<comment type="catalytic activity">
    <reaction evidence="9">
        <text>[(1-&gt;3)-beta-D-glucosyl](n) + UDP-alpha-D-glucose = [(1-&gt;3)-beta-D-glucosyl](n+1) + UDP + H(+)</text>
        <dbReference type="Rhea" id="RHEA:21476"/>
        <dbReference type="Rhea" id="RHEA-COMP:11146"/>
        <dbReference type="Rhea" id="RHEA-COMP:14303"/>
        <dbReference type="ChEBI" id="CHEBI:15378"/>
        <dbReference type="ChEBI" id="CHEBI:37671"/>
        <dbReference type="ChEBI" id="CHEBI:58223"/>
        <dbReference type="ChEBI" id="CHEBI:58885"/>
        <dbReference type="EC" id="2.4.1.34"/>
    </reaction>
</comment>
<feature type="transmembrane region" description="Helical" evidence="11">
    <location>
        <begin position="557"/>
        <end position="579"/>
    </location>
</feature>
<dbReference type="EMBL" id="JABMIG020000001">
    <property type="protein sequence ID" value="KAL3805932.1"/>
    <property type="molecule type" value="Genomic_DNA"/>
</dbReference>
<keyword evidence="6 11" id="KW-0812">Transmembrane</keyword>
<feature type="transmembrane region" description="Helical" evidence="11">
    <location>
        <begin position="666"/>
        <end position="684"/>
    </location>
</feature>
<feature type="transmembrane region" description="Helical" evidence="11">
    <location>
        <begin position="1962"/>
        <end position="1983"/>
    </location>
</feature>
<proteinExistence type="inferred from homology"/>
<evidence type="ECO:0000259" key="12">
    <source>
        <dbReference type="SMART" id="SM01205"/>
    </source>
</evidence>
<comment type="subcellular location">
    <subcellularLocation>
        <location evidence="1">Membrane</location>
        <topology evidence="1">Multi-pass membrane protein</topology>
    </subcellularLocation>
</comment>
<organism evidence="13 14">
    <name type="scientific">Cyclotella cryptica</name>
    <dbReference type="NCBI Taxonomy" id="29204"/>
    <lineage>
        <taxon>Eukaryota</taxon>
        <taxon>Sar</taxon>
        <taxon>Stramenopiles</taxon>
        <taxon>Ochrophyta</taxon>
        <taxon>Bacillariophyta</taxon>
        <taxon>Coscinodiscophyceae</taxon>
        <taxon>Thalassiosirophycidae</taxon>
        <taxon>Stephanodiscales</taxon>
        <taxon>Stephanodiscaceae</taxon>
        <taxon>Cyclotella</taxon>
    </lineage>
</organism>
<reference evidence="13 14" key="1">
    <citation type="journal article" date="2020" name="G3 (Bethesda)">
        <title>Improved Reference Genome for Cyclotella cryptica CCMP332, a Model for Cell Wall Morphogenesis, Salinity Adaptation, and Lipid Production in Diatoms (Bacillariophyta).</title>
        <authorList>
            <person name="Roberts W.R."/>
            <person name="Downey K.M."/>
            <person name="Ruck E.C."/>
            <person name="Traller J.C."/>
            <person name="Alverson A.J."/>
        </authorList>
    </citation>
    <scope>NUCLEOTIDE SEQUENCE [LARGE SCALE GENOMIC DNA]</scope>
    <source>
        <strain evidence="13 14">CCMP332</strain>
    </source>
</reference>
<feature type="transmembrane region" description="Helical" evidence="11">
    <location>
        <begin position="625"/>
        <end position="646"/>
    </location>
</feature>
<dbReference type="Pfam" id="PF14288">
    <property type="entry name" value="FKS1_dom1"/>
    <property type="match status" value="1"/>
</dbReference>
<dbReference type="Pfam" id="PF02364">
    <property type="entry name" value="Glucan_synthase"/>
    <property type="match status" value="2"/>
</dbReference>
<keyword evidence="14" id="KW-1185">Reference proteome</keyword>
<evidence type="ECO:0000256" key="3">
    <source>
        <dbReference type="ARBA" id="ARBA00012589"/>
    </source>
</evidence>
<keyword evidence="5" id="KW-0808">Transferase</keyword>
<feature type="compositionally biased region" description="Polar residues" evidence="10">
    <location>
        <begin position="875"/>
        <end position="888"/>
    </location>
</feature>
<comment type="caution">
    <text evidence="13">The sequence shown here is derived from an EMBL/GenBank/DDBJ whole genome shotgun (WGS) entry which is preliminary data.</text>
</comment>
<name>A0ABD3R079_9STRA</name>
<feature type="transmembrane region" description="Helical" evidence="11">
    <location>
        <begin position="1646"/>
        <end position="1669"/>
    </location>
</feature>
<feature type="region of interest" description="Disordered" evidence="10">
    <location>
        <begin position="870"/>
        <end position="889"/>
    </location>
</feature>
<feature type="transmembrane region" description="Helical" evidence="11">
    <location>
        <begin position="91"/>
        <end position="111"/>
    </location>
</feature>
<feature type="transmembrane region" description="Helical" evidence="11">
    <location>
        <begin position="1771"/>
        <end position="1792"/>
    </location>
</feature>
<feature type="compositionally biased region" description="Basic residues" evidence="10">
    <location>
        <begin position="1065"/>
        <end position="1078"/>
    </location>
</feature>
<evidence type="ECO:0000256" key="1">
    <source>
        <dbReference type="ARBA" id="ARBA00004141"/>
    </source>
</evidence>
<feature type="transmembrane region" description="Helical" evidence="11">
    <location>
        <begin position="168"/>
        <end position="194"/>
    </location>
</feature>
<feature type="transmembrane region" description="Helical" evidence="11">
    <location>
        <begin position="57"/>
        <end position="79"/>
    </location>
</feature>
<keyword evidence="4" id="KW-0328">Glycosyltransferase</keyword>
<comment type="similarity">
    <text evidence="2">Belongs to the glycosyltransferase 48 family.</text>
</comment>
<evidence type="ECO:0000256" key="2">
    <source>
        <dbReference type="ARBA" id="ARBA00009040"/>
    </source>
</evidence>